<evidence type="ECO:0000256" key="6">
    <source>
        <dbReference type="ARBA" id="ARBA00022723"/>
    </source>
</evidence>
<keyword evidence="9" id="KW-0186">Copper</keyword>
<keyword evidence="13" id="KW-0325">Glycoprotein</keyword>
<keyword evidence="3" id="KW-1003">Cell membrane</keyword>
<keyword evidence="16" id="KW-1133">Transmembrane helix</keyword>
<evidence type="ECO:0000256" key="14">
    <source>
        <dbReference type="ARBA" id="ARBA00023288"/>
    </source>
</evidence>
<evidence type="ECO:0000256" key="2">
    <source>
        <dbReference type="ARBA" id="ARBA00009910"/>
    </source>
</evidence>
<evidence type="ECO:0000256" key="12">
    <source>
        <dbReference type="ARBA" id="ARBA00023157"/>
    </source>
</evidence>
<feature type="transmembrane region" description="Helical" evidence="16">
    <location>
        <begin position="238"/>
        <end position="256"/>
    </location>
</feature>
<sequence>MAKTFWTCFVLVSLFLVLTEASKKGNKPKGGGWGSNSGSSRYPSQPGNTGSNWNPSHGNRGGQNPAYPGQTGGGWNPNYPNNPGTNWNQGGGYNYNPGGSNYNKQWKPDKKKSNTKLIGAAAVAAVGGFVLGNAIGNMRYRFDNDMESRYYNTYRDQMPSQVYKPQYQGNPYVPQDRFVTDCFNNTVTEYVYKSSEGKNASEINETELKVKTTIIRQMCIAEYQRSPEYFGYNSGLKLLFSSSLIFFITLFVYFVVQ</sequence>
<keyword evidence="4" id="KW-0336">GPI-anchor</keyword>
<dbReference type="SUPFAM" id="SSF54098">
    <property type="entry name" value="Prion-like"/>
    <property type="match status" value="1"/>
</dbReference>
<evidence type="ECO:0000256" key="16">
    <source>
        <dbReference type="SAM" id="Phobius"/>
    </source>
</evidence>
<evidence type="ECO:0000256" key="4">
    <source>
        <dbReference type="ARBA" id="ARBA00022622"/>
    </source>
</evidence>
<dbReference type="EMBL" id="DYDO01000002">
    <property type="protein sequence ID" value="DBA32080.1"/>
    <property type="molecule type" value="Genomic_DNA"/>
</dbReference>
<feature type="chain" id="PRO_5043382730" description="Prion/Doppel protein beta-ribbon domain-containing protein" evidence="17">
    <location>
        <begin position="22"/>
        <end position="257"/>
    </location>
</feature>
<gene>
    <name evidence="19" type="ORF">GDO54_007829</name>
</gene>
<reference evidence="19" key="1">
    <citation type="thesis" date="2020" institute="ProQuest LLC" country="789 East Eisenhower Parkway, Ann Arbor, MI, USA">
        <title>Comparative Genomics and Chromosome Evolution.</title>
        <authorList>
            <person name="Mudd A.B."/>
        </authorList>
    </citation>
    <scope>NUCLEOTIDE SEQUENCE</scope>
    <source>
        <strain evidence="19">1538</strain>
        <tissue evidence="19">Blood</tissue>
    </source>
</reference>
<evidence type="ECO:0000256" key="5">
    <source>
        <dbReference type="ARBA" id="ARBA00022678"/>
    </source>
</evidence>
<protein>
    <recommendedName>
        <fullName evidence="18">Prion/Doppel protein beta-ribbon domain-containing protein</fullName>
    </recommendedName>
</protein>
<dbReference type="Pfam" id="PF00377">
    <property type="entry name" value="Prion"/>
    <property type="match status" value="1"/>
</dbReference>
<evidence type="ECO:0000256" key="1">
    <source>
        <dbReference type="ARBA" id="ARBA00004609"/>
    </source>
</evidence>
<dbReference type="GO" id="GO:0098552">
    <property type="term" value="C:side of membrane"/>
    <property type="evidence" value="ECO:0007669"/>
    <property type="project" value="UniProtKB-KW"/>
</dbReference>
<dbReference type="InterPro" id="IPR000817">
    <property type="entry name" value="Prion"/>
</dbReference>
<dbReference type="InterPro" id="IPR036924">
    <property type="entry name" value="Prion/Doppel_b-ribbon_dom_sf"/>
</dbReference>
<comment type="caution">
    <text evidence="19">The sequence shown here is derived from an EMBL/GenBank/DDBJ whole genome shotgun (WGS) entry which is preliminary data.</text>
</comment>
<evidence type="ECO:0000313" key="19">
    <source>
        <dbReference type="EMBL" id="DBA32080.1"/>
    </source>
</evidence>
<keyword evidence="20" id="KW-1185">Reference proteome</keyword>
<comment type="subcellular location">
    <subcellularLocation>
        <location evidence="1">Cell membrane</location>
        <topology evidence="1">Lipid-anchor</topology>
        <topology evidence="1">GPI-anchor</topology>
    </subcellularLocation>
</comment>
<keyword evidence="7 17" id="KW-0732">Signal</keyword>
<dbReference type="PANTHER" id="PTHR15506:SF2">
    <property type="entry name" value="MAJOR PRION PROTEIN"/>
    <property type="match status" value="1"/>
</dbReference>
<keyword evidence="11 16" id="KW-0472">Membrane</keyword>
<feature type="transmembrane region" description="Helical" evidence="16">
    <location>
        <begin position="117"/>
        <end position="136"/>
    </location>
</feature>
<evidence type="ECO:0000256" key="11">
    <source>
        <dbReference type="ARBA" id="ARBA00023136"/>
    </source>
</evidence>
<evidence type="ECO:0000256" key="17">
    <source>
        <dbReference type="SAM" id="SignalP"/>
    </source>
</evidence>
<dbReference type="Proteomes" id="UP001181693">
    <property type="component" value="Unassembled WGS sequence"/>
</dbReference>
<dbReference type="GO" id="GO:0051260">
    <property type="term" value="P:protein homooligomerization"/>
    <property type="evidence" value="ECO:0007669"/>
    <property type="project" value="InterPro"/>
</dbReference>
<keyword evidence="14" id="KW-0449">Lipoprotein</keyword>
<organism evidence="19 20">
    <name type="scientific">Pyxicephalus adspersus</name>
    <name type="common">African bullfrog</name>
    <dbReference type="NCBI Taxonomy" id="30357"/>
    <lineage>
        <taxon>Eukaryota</taxon>
        <taxon>Metazoa</taxon>
        <taxon>Chordata</taxon>
        <taxon>Craniata</taxon>
        <taxon>Vertebrata</taxon>
        <taxon>Euteleostomi</taxon>
        <taxon>Amphibia</taxon>
        <taxon>Batrachia</taxon>
        <taxon>Anura</taxon>
        <taxon>Neobatrachia</taxon>
        <taxon>Ranoidea</taxon>
        <taxon>Pyxicephalidae</taxon>
        <taxon>Pyxicephalinae</taxon>
        <taxon>Pyxicephalus</taxon>
    </lineage>
</organism>
<evidence type="ECO:0000313" key="20">
    <source>
        <dbReference type="Proteomes" id="UP001181693"/>
    </source>
</evidence>
<keyword evidence="12" id="KW-1015">Disulfide bond</keyword>
<evidence type="ECO:0000256" key="15">
    <source>
        <dbReference type="SAM" id="MobiDB-lite"/>
    </source>
</evidence>
<proteinExistence type="inferred from homology"/>
<dbReference type="GO" id="GO:0046872">
    <property type="term" value="F:metal ion binding"/>
    <property type="evidence" value="ECO:0007669"/>
    <property type="project" value="UniProtKB-KW"/>
</dbReference>
<dbReference type="PANTHER" id="PTHR15506">
    <property type="entry name" value="DOPPEL PRION"/>
    <property type="match status" value="1"/>
</dbReference>
<evidence type="ECO:0000256" key="3">
    <source>
        <dbReference type="ARBA" id="ARBA00022475"/>
    </source>
</evidence>
<dbReference type="GO" id="GO:0005886">
    <property type="term" value="C:plasma membrane"/>
    <property type="evidence" value="ECO:0007669"/>
    <property type="project" value="UniProtKB-SubCell"/>
</dbReference>
<keyword evidence="16" id="KW-0812">Transmembrane</keyword>
<dbReference type="AlphaFoldDB" id="A0AAV3AVX6"/>
<evidence type="ECO:0000256" key="7">
    <source>
        <dbReference type="ARBA" id="ARBA00022729"/>
    </source>
</evidence>
<keyword evidence="5" id="KW-0640">Prion</keyword>
<evidence type="ECO:0000256" key="10">
    <source>
        <dbReference type="ARBA" id="ARBA00023087"/>
    </source>
</evidence>
<feature type="domain" description="Prion/Doppel protein beta-ribbon" evidence="18">
    <location>
        <begin position="137"/>
        <end position="256"/>
    </location>
</feature>
<keyword evidence="6" id="KW-0479">Metal-binding</keyword>
<dbReference type="SMART" id="SM00157">
    <property type="entry name" value="PRP"/>
    <property type="match status" value="1"/>
</dbReference>
<feature type="compositionally biased region" description="Polar residues" evidence="15">
    <location>
        <begin position="41"/>
        <end position="57"/>
    </location>
</feature>
<feature type="compositionally biased region" description="Low complexity" evidence="15">
    <location>
        <begin position="76"/>
        <end position="92"/>
    </location>
</feature>
<dbReference type="InterPro" id="IPR022416">
    <property type="entry name" value="Prion/Doppel_prot_b-ribbon_dom"/>
</dbReference>
<comment type="similarity">
    <text evidence="2">Belongs to the prion family.</text>
</comment>
<feature type="signal peptide" evidence="17">
    <location>
        <begin position="1"/>
        <end position="21"/>
    </location>
</feature>
<evidence type="ECO:0000259" key="18">
    <source>
        <dbReference type="Pfam" id="PF00377"/>
    </source>
</evidence>
<keyword evidence="8" id="KW-0677">Repeat</keyword>
<name>A0AAV3AVX6_PYXAD</name>
<feature type="region of interest" description="Disordered" evidence="15">
    <location>
        <begin position="23"/>
        <end position="92"/>
    </location>
</feature>
<keyword evidence="10" id="KW-0034">Amyloid</keyword>
<accession>A0AAV3AVX6</accession>
<evidence type="ECO:0000256" key="13">
    <source>
        <dbReference type="ARBA" id="ARBA00023180"/>
    </source>
</evidence>
<dbReference type="Gene3D" id="1.10.790.10">
    <property type="entry name" value="Prion/Doppel protein, beta-ribbon domain"/>
    <property type="match status" value="1"/>
</dbReference>
<evidence type="ECO:0000256" key="9">
    <source>
        <dbReference type="ARBA" id="ARBA00023008"/>
    </source>
</evidence>
<evidence type="ECO:0000256" key="8">
    <source>
        <dbReference type="ARBA" id="ARBA00022737"/>
    </source>
</evidence>